<keyword evidence="1" id="KW-1185">Reference proteome</keyword>
<organism evidence="1 2">
    <name type="scientific">Diaphorina citri</name>
    <name type="common">Asian citrus psyllid</name>
    <dbReference type="NCBI Taxonomy" id="121845"/>
    <lineage>
        <taxon>Eukaryota</taxon>
        <taxon>Metazoa</taxon>
        <taxon>Ecdysozoa</taxon>
        <taxon>Arthropoda</taxon>
        <taxon>Hexapoda</taxon>
        <taxon>Insecta</taxon>
        <taxon>Pterygota</taxon>
        <taxon>Neoptera</taxon>
        <taxon>Paraneoptera</taxon>
        <taxon>Hemiptera</taxon>
        <taxon>Sternorrhyncha</taxon>
        <taxon>Psylloidea</taxon>
        <taxon>Psyllidae</taxon>
        <taxon>Diaphorininae</taxon>
        <taxon>Diaphorina</taxon>
    </lineage>
</organism>
<proteinExistence type="predicted"/>
<name>A0A3Q0JFL7_DIACI</name>
<evidence type="ECO:0000313" key="2">
    <source>
        <dbReference type="RefSeq" id="XP_026687261.1"/>
    </source>
</evidence>
<dbReference type="Proteomes" id="UP000079169">
    <property type="component" value="Unplaced"/>
</dbReference>
<dbReference type="AlphaFoldDB" id="A0A3Q0JFL7"/>
<dbReference type="KEGG" id="dci:113471956"/>
<dbReference type="PaxDb" id="121845-A0A3Q0JFL7"/>
<accession>A0A3Q0JFL7</accession>
<sequence>MKVEMETENYHEIKNDALRFIRTYQRNRFKDRTFQSYLLCCIPEHQLEKRFTCALVEWLLENHLDQTCETKCLILIKWLNSMLNNNLIAPCDLESHYMFLFKLIDYPCYLTALCPLLFLLSDYGNTSAWMLDKVQNLKALNPQNRFLSMLAKKIKLNEMKSQVSGDCLTWPYPAGT</sequence>
<reference evidence="2" key="1">
    <citation type="submission" date="2025-08" db="UniProtKB">
        <authorList>
            <consortium name="RefSeq"/>
        </authorList>
    </citation>
    <scope>IDENTIFICATION</scope>
</reference>
<dbReference type="GeneID" id="113471956"/>
<gene>
    <name evidence="2" type="primary">LOC113471956</name>
</gene>
<evidence type="ECO:0000313" key="1">
    <source>
        <dbReference type="Proteomes" id="UP000079169"/>
    </source>
</evidence>
<dbReference type="RefSeq" id="XP_026687261.1">
    <property type="nucleotide sequence ID" value="XM_026831460.1"/>
</dbReference>
<protein>
    <submittedName>
        <fullName evidence="2">Uncharacterized protein LOC113471956</fullName>
    </submittedName>
</protein>